<proteinExistence type="predicted"/>
<evidence type="ECO:0000313" key="2">
    <source>
        <dbReference type="Proteomes" id="UP000548867"/>
    </source>
</evidence>
<sequence length="78" mass="8552">MEDYYDDGSGKQPRCYPVNAVNSTVEVIATGQNRTLLIMATLWVMAPYLGMAAQSQRVLYFCVRLMAITAIDGNAASD</sequence>
<keyword evidence="2" id="KW-1185">Reference proteome</keyword>
<dbReference type="Proteomes" id="UP000548867">
    <property type="component" value="Unassembled WGS sequence"/>
</dbReference>
<gene>
    <name evidence="1" type="ORF">GGR38_003087</name>
</gene>
<accession>A0A7W6CGK3</accession>
<protein>
    <submittedName>
        <fullName evidence="1">Uncharacterized protein</fullName>
    </submittedName>
</protein>
<dbReference type="AlphaFoldDB" id="A0A7W6CGK3"/>
<evidence type="ECO:0000313" key="1">
    <source>
        <dbReference type="EMBL" id="MBB3956129.1"/>
    </source>
</evidence>
<name>A0A7W6CGK3_9SPHN</name>
<reference evidence="1 2" key="1">
    <citation type="submission" date="2020-08" db="EMBL/GenBank/DDBJ databases">
        <title>Genomic Encyclopedia of Type Strains, Phase IV (KMG-IV): sequencing the most valuable type-strain genomes for metagenomic binning, comparative biology and taxonomic classification.</title>
        <authorList>
            <person name="Goeker M."/>
        </authorList>
    </citation>
    <scope>NUCLEOTIDE SEQUENCE [LARGE SCALE GENOMIC DNA]</scope>
    <source>
        <strain evidence="1 2">DSM 27057</strain>
    </source>
</reference>
<organism evidence="1 2">
    <name type="scientific">Novosphingobium sediminicola</name>
    <dbReference type="NCBI Taxonomy" id="563162"/>
    <lineage>
        <taxon>Bacteria</taxon>
        <taxon>Pseudomonadati</taxon>
        <taxon>Pseudomonadota</taxon>
        <taxon>Alphaproteobacteria</taxon>
        <taxon>Sphingomonadales</taxon>
        <taxon>Sphingomonadaceae</taxon>
        <taxon>Novosphingobium</taxon>
    </lineage>
</organism>
<dbReference type="EMBL" id="JACIDX010000012">
    <property type="protein sequence ID" value="MBB3956129.1"/>
    <property type="molecule type" value="Genomic_DNA"/>
</dbReference>
<comment type="caution">
    <text evidence="1">The sequence shown here is derived from an EMBL/GenBank/DDBJ whole genome shotgun (WGS) entry which is preliminary data.</text>
</comment>
<dbReference type="RefSeq" id="WP_183627057.1">
    <property type="nucleotide sequence ID" value="NZ_JACIDX010000012.1"/>
</dbReference>